<dbReference type="GO" id="GO:0008237">
    <property type="term" value="F:metallopeptidase activity"/>
    <property type="evidence" value="ECO:0007669"/>
    <property type="project" value="InterPro"/>
</dbReference>
<evidence type="ECO:0000313" key="6">
    <source>
        <dbReference type="Proteomes" id="UP000041254"/>
    </source>
</evidence>
<dbReference type="InterPro" id="IPR045810">
    <property type="entry name" value="eIF3h_C"/>
</dbReference>
<dbReference type="InterPro" id="IPR027524">
    <property type="entry name" value="eIF3h"/>
</dbReference>
<accession>A0A0G4FDP0</accession>
<dbReference type="PhylomeDB" id="A0A0G4FDP0"/>
<dbReference type="Pfam" id="PF01398">
    <property type="entry name" value="JAB"/>
    <property type="match status" value="1"/>
</dbReference>
<dbReference type="Pfam" id="PF19445">
    <property type="entry name" value="eIF3h_C"/>
    <property type="match status" value="1"/>
</dbReference>
<keyword evidence="3" id="KW-0648">Protein biosynthesis</keyword>
<reference evidence="5 6" key="1">
    <citation type="submission" date="2014-11" db="EMBL/GenBank/DDBJ databases">
        <authorList>
            <person name="Zhu J."/>
            <person name="Qi W."/>
            <person name="Song R."/>
        </authorList>
    </citation>
    <scope>NUCLEOTIDE SEQUENCE [LARGE SCALE GENOMIC DNA]</scope>
</reference>
<dbReference type="OrthoDB" id="10265695at2759"/>
<dbReference type="InterPro" id="IPR037518">
    <property type="entry name" value="MPN"/>
</dbReference>
<dbReference type="AlphaFoldDB" id="A0A0G4FDP0"/>
<dbReference type="Gene3D" id="3.40.140.10">
    <property type="entry name" value="Cytidine Deaminase, domain 2"/>
    <property type="match status" value="1"/>
</dbReference>
<proteinExistence type="predicted"/>
<evidence type="ECO:0000259" key="4">
    <source>
        <dbReference type="PROSITE" id="PS50249"/>
    </source>
</evidence>
<evidence type="ECO:0000256" key="2">
    <source>
        <dbReference type="ARBA" id="ARBA00022540"/>
    </source>
</evidence>
<dbReference type="InParanoid" id="A0A0G4FDP0"/>
<sequence>MSRELSRQDRSQGLQRVEVDALVILKIMKHARDQTGASGKLMGLDVGAVLQVTHSFATPERNIESGDTTQDSQYSLEMMKALREVNVDANTVGWYTSTYLSHFLTERLLEEQIGYQEKINDKCVVLVFDPLQNAIGRLAFRAFRVTDELVKRRKEANQRGQPLGMNLQQLQCDNLLEEVPLSINNPLLVEAFLVDNVLGDPFQSSVDLDTLDFDNSAYMQKNLSALIDCLDDLASEESKRQFLDKRQPRPYMDRRYNPMDSLLISSQIQNYCRDINTYSEESMGKLFVVNHSVLKQDK</sequence>
<dbReference type="InterPro" id="IPR000555">
    <property type="entry name" value="JAMM/MPN+_dom"/>
</dbReference>
<gene>
    <name evidence="5" type="ORF">Vbra_15118</name>
</gene>
<dbReference type="PROSITE" id="PS50249">
    <property type="entry name" value="MPN"/>
    <property type="match status" value="1"/>
</dbReference>
<dbReference type="GO" id="GO:0005852">
    <property type="term" value="C:eukaryotic translation initiation factor 3 complex"/>
    <property type="evidence" value="ECO:0007669"/>
    <property type="project" value="InterPro"/>
</dbReference>
<dbReference type="STRING" id="1169540.A0A0G4FDP0"/>
<keyword evidence="2" id="KW-0396">Initiation factor</keyword>
<keyword evidence="6" id="KW-1185">Reference proteome</keyword>
<dbReference type="GO" id="GO:0003743">
    <property type="term" value="F:translation initiation factor activity"/>
    <property type="evidence" value="ECO:0007669"/>
    <property type="project" value="UniProtKB-KW"/>
</dbReference>
<organism evidence="5 6">
    <name type="scientific">Vitrella brassicaformis (strain CCMP3155)</name>
    <dbReference type="NCBI Taxonomy" id="1169540"/>
    <lineage>
        <taxon>Eukaryota</taxon>
        <taxon>Sar</taxon>
        <taxon>Alveolata</taxon>
        <taxon>Colpodellida</taxon>
        <taxon>Vitrellaceae</taxon>
        <taxon>Vitrella</taxon>
    </lineage>
</organism>
<dbReference type="CDD" id="cd08065">
    <property type="entry name" value="MPN_eIF3h"/>
    <property type="match status" value="1"/>
</dbReference>
<evidence type="ECO:0000256" key="3">
    <source>
        <dbReference type="ARBA" id="ARBA00022917"/>
    </source>
</evidence>
<dbReference type="OMA" id="RLETMCA"/>
<dbReference type="EMBL" id="CDMY01000413">
    <property type="protein sequence ID" value="CEM11294.1"/>
    <property type="molecule type" value="Genomic_DNA"/>
</dbReference>
<dbReference type="InterPro" id="IPR050242">
    <property type="entry name" value="JAMM_MPN+_peptidase_M67A"/>
</dbReference>
<protein>
    <recommendedName>
        <fullName evidence="4">MPN domain-containing protein</fullName>
    </recommendedName>
</protein>
<feature type="domain" description="MPN" evidence="4">
    <location>
        <begin position="17"/>
        <end position="149"/>
    </location>
</feature>
<keyword evidence="1" id="KW-0963">Cytoplasm</keyword>
<dbReference type="SMART" id="SM00232">
    <property type="entry name" value="JAB_MPN"/>
    <property type="match status" value="1"/>
</dbReference>
<name>A0A0G4FDP0_VITBC</name>
<dbReference type="Proteomes" id="UP000041254">
    <property type="component" value="Unassembled WGS sequence"/>
</dbReference>
<dbReference type="PANTHER" id="PTHR10410">
    <property type="entry name" value="EUKARYOTIC TRANSLATION INITIATION FACTOR 3 -RELATED"/>
    <property type="match status" value="1"/>
</dbReference>
<dbReference type="VEuPathDB" id="CryptoDB:Vbra_15118"/>
<evidence type="ECO:0000313" key="5">
    <source>
        <dbReference type="EMBL" id="CEM11294.1"/>
    </source>
</evidence>
<evidence type="ECO:0000256" key="1">
    <source>
        <dbReference type="ARBA" id="ARBA00022490"/>
    </source>
</evidence>